<dbReference type="Proteomes" id="UP000053244">
    <property type="component" value="Unassembled WGS sequence"/>
</dbReference>
<protein>
    <submittedName>
        <fullName evidence="1">Uncharacterized protein</fullName>
    </submittedName>
</protein>
<gene>
    <name evidence="1" type="ORF">ADL15_15520</name>
</gene>
<evidence type="ECO:0000313" key="1">
    <source>
        <dbReference type="EMBL" id="KUL34492.1"/>
    </source>
</evidence>
<name>A0A0X3URR5_9ACTN</name>
<proteinExistence type="predicted"/>
<sequence>MIEPAPPAIPAQPNRAAAVPLRTADQLAVELWPRLLADPRNAPKTLADSAVQTLGPRAAAWAAQTRAAYPAATPRDLARLATAQFTRAAERRSLLSALAGTYAPVALVATAALTHAELVLHLAAAYGLDPTDPDRAAEIVVLLPNYRSGAAWAALRLADRVLPGTSLLGAVLGGRNAAETVATRAQRRYGWYFSQSSQESGSSS</sequence>
<reference evidence="1 2" key="1">
    <citation type="submission" date="2015-10" db="EMBL/GenBank/DDBJ databases">
        <authorList>
            <person name="Gilbert D.G."/>
        </authorList>
    </citation>
    <scope>NUCLEOTIDE SEQUENCE [LARGE SCALE GENOMIC DNA]</scope>
    <source>
        <strain evidence="1 2">NRRL B-16712</strain>
    </source>
</reference>
<dbReference type="AlphaFoldDB" id="A0A0X3URR5"/>
<comment type="caution">
    <text evidence="1">The sequence shown here is derived from an EMBL/GenBank/DDBJ whole genome shotgun (WGS) entry which is preliminary data.</text>
</comment>
<accession>A0A0X3URR5</accession>
<keyword evidence="2" id="KW-1185">Reference proteome</keyword>
<evidence type="ECO:0000313" key="2">
    <source>
        <dbReference type="Proteomes" id="UP000053244"/>
    </source>
</evidence>
<dbReference type="EMBL" id="LLZH01000121">
    <property type="protein sequence ID" value="KUL34492.1"/>
    <property type="molecule type" value="Genomic_DNA"/>
</dbReference>
<organism evidence="1 2">
    <name type="scientific">Actinoplanes awajinensis subsp. mycoplanecinus</name>
    <dbReference type="NCBI Taxonomy" id="135947"/>
    <lineage>
        <taxon>Bacteria</taxon>
        <taxon>Bacillati</taxon>
        <taxon>Actinomycetota</taxon>
        <taxon>Actinomycetes</taxon>
        <taxon>Micromonosporales</taxon>
        <taxon>Micromonosporaceae</taxon>
        <taxon>Actinoplanes</taxon>
    </lineage>
</organism>